<dbReference type="EMBL" id="FUXM01000017">
    <property type="protein sequence ID" value="SKA00015.1"/>
    <property type="molecule type" value="Genomic_DNA"/>
</dbReference>
<evidence type="ECO:0000256" key="4">
    <source>
        <dbReference type="ARBA" id="ARBA00023136"/>
    </source>
</evidence>
<evidence type="ECO:0000256" key="2">
    <source>
        <dbReference type="ARBA" id="ARBA00022692"/>
    </source>
</evidence>
<organism evidence="6 7">
    <name type="scientific">Carboxydocella sporoproducens DSM 16521</name>
    <dbReference type="NCBI Taxonomy" id="1121270"/>
    <lineage>
        <taxon>Bacteria</taxon>
        <taxon>Bacillati</taxon>
        <taxon>Bacillota</taxon>
        <taxon>Clostridia</taxon>
        <taxon>Eubacteriales</taxon>
        <taxon>Clostridiales Family XVI. Incertae Sedis</taxon>
        <taxon>Carboxydocella</taxon>
    </lineage>
</organism>
<keyword evidence="2" id="KW-0812">Transmembrane</keyword>
<feature type="domain" description="DUF1232" evidence="5">
    <location>
        <begin position="58"/>
        <end position="94"/>
    </location>
</feature>
<dbReference type="RefSeq" id="WP_159071765.1">
    <property type="nucleotide sequence ID" value="NZ_FUXM01000017.1"/>
</dbReference>
<sequence length="149" mass="16961">MRRADNFYDRIRLKIANWAEEKGGETSRQLVDLLLLAPDFFLLLVRLLRDPRVPATAKYGIAGAIAYYFLPLDFLPEILVGPIGFGDDLILAALVINRLLQAAPDIVVEHWSGSGEVLAQVEKILNNVDKLVTNKVWNKIREHWRKISR</sequence>
<keyword evidence="3" id="KW-1133">Transmembrane helix</keyword>
<evidence type="ECO:0000259" key="5">
    <source>
        <dbReference type="Pfam" id="PF06803"/>
    </source>
</evidence>
<evidence type="ECO:0000256" key="1">
    <source>
        <dbReference type="ARBA" id="ARBA00004127"/>
    </source>
</evidence>
<proteinExistence type="predicted"/>
<gene>
    <name evidence="6" type="ORF">SAMN02745885_01573</name>
</gene>
<evidence type="ECO:0000313" key="6">
    <source>
        <dbReference type="EMBL" id="SKA00015.1"/>
    </source>
</evidence>
<dbReference type="Proteomes" id="UP000189933">
    <property type="component" value="Unassembled WGS sequence"/>
</dbReference>
<dbReference type="InterPro" id="IPR010652">
    <property type="entry name" value="DUF1232"/>
</dbReference>
<dbReference type="AlphaFoldDB" id="A0A1T4Q8K1"/>
<comment type="subcellular location">
    <subcellularLocation>
        <location evidence="1">Endomembrane system</location>
        <topology evidence="1">Multi-pass membrane protein</topology>
    </subcellularLocation>
</comment>
<dbReference type="GO" id="GO:0012505">
    <property type="term" value="C:endomembrane system"/>
    <property type="evidence" value="ECO:0007669"/>
    <property type="project" value="UniProtKB-SubCell"/>
</dbReference>
<evidence type="ECO:0000313" key="7">
    <source>
        <dbReference type="Proteomes" id="UP000189933"/>
    </source>
</evidence>
<keyword evidence="4" id="KW-0472">Membrane</keyword>
<dbReference type="OrthoDB" id="9800202at2"/>
<dbReference type="Pfam" id="PF06803">
    <property type="entry name" value="DUF1232"/>
    <property type="match status" value="1"/>
</dbReference>
<reference evidence="7" key="1">
    <citation type="submission" date="2017-02" db="EMBL/GenBank/DDBJ databases">
        <authorList>
            <person name="Varghese N."/>
            <person name="Submissions S."/>
        </authorList>
    </citation>
    <scope>NUCLEOTIDE SEQUENCE [LARGE SCALE GENOMIC DNA]</scope>
    <source>
        <strain evidence="7">DSM 16521</strain>
    </source>
</reference>
<keyword evidence="7" id="KW-1185">Reference proteome</keyword>
<accession>A0A1T4Q8K1</accession>
<evidence type="ECO:0000256" key="3">
    <source>
        <dbReference type="ARBA" id="ARBA00022989"/>
    </source>
</evidence>
<name>A0A1T4Q8K1_9FIRM</name>
<protein>
    <submittedName>
        <fullName evidence="6">Uncharacterized membrane protein YkvA, DUF1232 family</fullName>
    </submittedName>
</protein>